<dbReference type="AlphaFoldDB" id="A0AAN7GAK4"/>
<dbReference type="GO" id="GO:0005739">
    <property type="term" value="C:mitochondrion"/>
    <property type="evidence" value="ECO:0007669"/>
    <property type="project" value="UniProtKB-SubCell"/>
</dbReference>
<keyword evidence="7" id="KW-0472">Membrane</keyword>
<evidence type="ECO:0000313" key="8">
    <source>
        <dbReference type="EMBL" id="KAK4741446.1"/>
    </source>
</evidence>
<organism evidence="8 9">
    <name type="scientific">Trapa incisa</name>
    <dbReference type="NCBI Taxonomy" id="236973"/>
    <lineage>
        <taxon>Eukaryota</taxon>
        <taxon>Viridiplantae</taxon>
        <taxon>Streptophyta</taxon>
        <taxon>Embryophyta</taxon>
        <taxon>Tracheophyta</taxon>
        <taxon>Spermatophyta</taxon>
        <taxon>Magnoliopsida</taxon>
        <taxon>eudicotyledons</taxon>
        <taxon>Gunneridae</taxon>
        <taxon>Pentapetalae</taxon>
        <taxon>rosids</taxon>
        <taxon>malvids</taxon>
        <taxon>Myrtales</taxon>
        <taxon>Lythraceae</taxon>
        <taxon>Trapa</taxon>
    </lineage>
</organism>
<keyword evidence="5" id="KW-0175">Coiled coil</keyword>
<reference evidence="8 9" key="1">
    <citation type="journal article" date="2023" name="Hortic Res">
        <title>Pangenome of water caltrop reveals structural variations and asymmetric subgenome divergence after allopolyploidization.</title>
        <authorList>
            <person name="Zhang X."/>
            <person name="Chen Y."/>
            <person name="Wang L."/>
            <person name="Yuan Y."/>
            <person name="Fang M."/>
            <person name="Shi L."/>
            <person name="Lu R."/>
            <person name="Comes H.P."/>
            <person name="Ma Y."/>
            <person name="Chen Y."/>
            <person name="Huang G."/>
            <person name="Zhou Y."/>
            <person name="Zheng Z."/>
            <person name="Qiu Y."/>
        </authorList>
    </citation>
    <scope>NUCLEOTIDE SEQUENCE [LARGE SCALE GENOMIC DNA]</scope>
    <source>
        <tissue evidence="8">Roots</tissue>
    </source>
</reference>
<dbReference type="Gene3D" id="1.20.5.340">
    <property type="match status" value="1"/>
</dbReference>
<dbReference type="Proteomes" id="UP001345219">
    <property type="component" value="Chromosome 19"/>
</dbReference>
<evidence type="ECO:0000313" key="9">
    <source>
        <dbReference type="Proteomes" id="UP001345219"/>
    </source>
</evidence>
<keyword evidence="4" id="KW-1133">Transmembrane helix</keyword>
<dbReference type="EMBL" id="JAXIOK010000024">
    <property type="protein sequence ID" value="KAK4741446.1"/>
    <property type="molecule type" value="Genomic_DNA"/>
</dbReference>
<gene>
    <name evidence="8" type="ORF">SAY87_025034</name>
</gene>
<protein>
    <submittedName>
        <fullName evidence="8">Uncharacterized protein</fullName>
    </submittedName>
</protein>
<evidence type="ECO:0000256" key="1">
    <source>
        <dbReference type="ARBA" id="ARBA00004173"/>
    </source>
</evidence>
<evidence type="ECO:0000256" key="3">
    <source>
        <dbReference type="ARBA" id="ARBA00022692"/>
    </source>
</evidence>
<keyword evidence="3" id="KW-0812">Transmembrane</keyword>
<evidence type="ECO:0000256" key="2">
    <source>
        <dbReference type="ARBA" id="ARBA00004370"/>
    </source>
</evidence>
<evidence type="ECO:0000256" key="6">
    <source>
        <dbReference type="ARBA" id="ARBA00023128"/>
    </source>
</evidence>
<dbReference type="Pfam" id="PF07798">
    <property type="entry name" value="CCDC90-like"/>
    <property type="match status" value="1"/>
</dbReference>
<comment type="subcellular location">
    <subcellularLocation>
        <location evidence="2">Membrane</location>
    </subcellularLocation>
    <subcellularLocation>
        <location evidence="1">Mitochondrion</location>
    </subcellularLocation>
</comment>
<name>A0AAN7GAK4_9MYRT</name>
<accession>A0AAN7GAK4</accession>
<keyword evidence="9" id="KW-1185">Reference proteome</keyword>
<evidence type="ECO:0000256" key="5">
    <source>
        <dbReference type="ARBA" id="ARBA00023054"/>
    </source>
</evidence>
<sequence length="131" mass="14865">MAVPLRKRVGQLGSILGLGITRFGVTNMISPVRQFDFRDVSQYVKSSGRRPLVVDTLALVKRLEVQGIPLKQAEAITTEIRDVLDDSLENVSQSFVSKYDMQKVRTTPFHDIFYLAIILCRFLVMMSELVM</sequence>
<keyword evidence="6" id="KW-0496">Mitochondrion</keyword>
<dbReference type="PANTHER" id="PTHR14360">
    <property type="entry name" value="PROTEIN FMP32, MITOCHONDRIAL"/>
    <property type="match status" value="1"/>
</dbReference>
<dbReference type="PANTHER" id="PTHR14360:SF1">
    <property type="entry name" value="PROTEIN FMP32, MITOCHONDRIAL"/>
    <property type="match status" value="1"/>
</dbReference>
<evidence type="ECO:0000256" key="7">
    <source>
        <dbReference type="ARBA" id="ARBA00023136"/>
    </source>
</evidence>
<comment type="caution">
    <text evidence="8">The sequence shown here is derived from an EMBL/GenBank/DDBJ whole genome shotgun (WGS) entry which is preliminary data.</text>
</comment>
<proteinExistence type="predicted"/>
<dbReference type="InterPro" id="IPR024461">
    <property type="entry name" value="CCDC90-like"/>
</dbReference>
<dbReference type="GO" id="GO:0016020">
    <property type="term" value="C:membrane"/>
    <property type="evidence" value="ECO:0007669"/>
    <property type="project" value="UniProtKB-SubCell"/>
</dbReference>
<evidence type="ECO:0000256" key="4">
    <source>
        <dbReference type="ARBA" id="ARBA00022989"/>
    </source>
</evidence>